<dbReference type="Proteomes" id="UP001205506">
    <property type="component" value="Unassembled WGS sequence"/>
</dbReference>
<dbReference type="PANTHER" id="PTHR32114:SF2">
    <property type="entry name" value="ABC TRANSPORTER ABCH.3"/>
    <property type="match status" value="1"/>
</dbReference>
<feature type="coiled-coil region" evidence="1">
    <location>
        <begin position="242"/>
        <end position="269"/>
    </location>
</feature>
<sequence>MWKLEKVKARNICAFEELDYTIGQGHTTLIFGNNMDNDSQPSNGSGKSALIEAISIGLTGDVLRDIKSAEEIINDAADEAEIIITLLDEERIFTIERHLFRKSAQTIKLTMNELGEEIELPCSSVAEYNKEVLRQIGLTKDEIFSNIILSKHKYKSFLSSSDKDKKEIINRFSNGIVVDEAIEALHADIEPVAKELTEAQMLVSEKTGQVNVLSEQINEFKQTSLSNKQTKEEKIESNKKLIAEQRALIRQKESEIGELNSQYDRLDDVDDECQRLDKDQDLDMSQCYKSIVSKFAEYNKKCSEDYQLHLGNDYLKKADDYKKELKDTAKFSREIEKSLKAEESSLKKEQANYAKLKTKYDKFMETYGTKSEKIQAKINDIDANIKSVEDSIKSLRSQKQNLEKDVATLNAQLAGVIVCPKCKHEFTLSDDVDIDGIRKKLQDRQGEIKDIDNTISDNYKTLDTCDSDKSSQRTLSDKLTSEKSQMFASLSDSKNNINKLSTSISNLNVDLTKLNAKVDNIEKSIDNLIVDMLDEAFDLIDSKRGKLDDIIFNLDKEVKNAEGTIKSLKDANNDLLNVSETDVLKSMEAKKEKCQKEYEDAVKHKDEIESKLNQLKQQDAYFVEFKTHLANSKIDALGHITNEFLEAIGSDIRIQFSGFTVLKSGKVRDKISISLLRDGVDCGSFGKFSEGEKTRVSLASILAMHKLTNLNCDPGKGLDLLILDEILDACDEGGLDNTFEALNQLEITSLVVSHGNIAEGYPYRTVVNKQNGVSYIND</sequence>
<dbReference type="RefSeq" id="WP_254969976.1">
    <property type="nucleotide sequence ID" value="NZ_JANDWU010000012.1"/>
</dbReference>
<dbReference type="GO" id="GO:0006302">
    <property type="term" value="P:double-strand break repair"/>
    <property type="evidence" value="ECO:0007669"/>
    <property type="project" value="InterPro"/>
</dbReference>
<dbReference type="AlphaFoldDB" id="A0AAW5IAK2"/>
<evidence type="ECO:0000259" key="2">
    <source>
        <dbReference type="Pfam" id="PF13476"/>
    </source>
</evidence>
<proteinExistence type="predicted"/>
<evidence type="ECO:0000256" key="1">
    <source>
        <dbReference type="SAM" id="Coils"/>
    </source>
</evidence>
<name>A0AAW5IAK2_9BACT</name>
<dbReference type="InterPro" id="IPR038729">
    <property type="entry name" value="Rad50/SbcC_AAA"/>
</dbReference>
<evidence type="ECO:0000313" key="3">
    <source>
        <dbReference type="EMBL" id="MCP9549462.1"/>
    </source>
</evidence>
<accession>A0AAW5IAK2</accession>
<dbReference type="InterPro" id="IPR027417">
    <property type="entry name" value="P-loop_NTPase"/>
</dbReference>
<feature type="coiled-coil region" evidence="1">
    <location>
        <begin position="497"/>
        <end position="618"/>
    </location>
</feature>
<dbReference type="SUPFAM" id="SSF52540">
    <property type="entry name" value="P-loop containing nucleoside triphosphate hydrolases"/>
    <property type="match status" value="1"/>
</dbReference>
<gene>
    <name evidence="3" type="ORF">NNC68_08240</name>
</gene>
<protein>
    <submittedName>
        <fullName evidence="3">AAA family ATPase</fullName>
    </submittedName>
</protein>
<feature type="coiled-coil region" evidence="1">
    <location>
        <begin position="332"/>
        <end position="412"/>
    </location>
</feature>
<reference evidence="3" key="1">
    <citation type="submission" date="2022-07" db="EMBL/GenBank/DDBJ databases">
        <title>Prevotella copri.</title>
        <authorList>
            <person name="Yang C."/>
        </authorList>
    </citation>
    <scope>NUCLEOTIDE SEQUENCE</scope>
    <source>
        <strain evidence="3">HF1805</strain>
    </source>
</reference>
<dbReference type="Pfam" id="PF13476">
    <property type="entry name" value="AAA_23"/>
    <property type="match status" value="1"/>
</dbReference>
<evidence type="ECO:0000313" key="4">
    <source>
        <dbReference type="Proteomes" id="UP001205506"/>
    </source>
</evidence>
<dbReference type="PANTHER" id="PTHR32114">
    <property type="entry name" value="ABC TRANSPORTER ABCH.3"/>
    <property type="match status" value="1"/>
</dbReference>
<feature type="domain" description="Rad50/SbcC-type AAA" evidence="2">
    <location>
        <begin position="6"/>
        <end position="256"/>
    </location>
</feature>
<comment type="caution">
    <text evidence="3">The sequence shown here is derived from an EMBL/GenBank/DDBJ whole genome shotgun (WGS) entry which is preliminary data.</text>
</comment>
<keyword evidence="1" id="KW-0175">Coiled coil</keyword>
<organism evidence="3 4">
    <name type="scientific">Segatella copri</name>
    <dbReference type="NCBI Taxonomy" id="165179"/>
    <lineage>
        <taxon>Bacteria</taxon>
        <taxon>Pseudomonadati</taxon>
        <taxon>Bacteroidota</taxon>
        <taxon>Bacteroidia</taxon>
        <taxon>Bacteroidales</taxon>
        <taxon>Prevotellaceae</taxon>
        <taxon>Segatella</taxon>
    </lineage>
</organism>
<dbReference type="EMBL" id="JANDWU010000012">
    <property type="protein sequence ID" value="MCP9549462.1"/>
    <property type="molecule type" value="Genomic_DNA"/>
</dbReference>
<dbReference type="Gene3D" id="3.40.50.300">
    <property type="entry name" value="P-loop containing nucleotide triphosphate hydrolases"/>
    <property type="match status" value="2"/>
</dbReference>
<dbReference type="GO" id="GO:0016887">
    <property type="term" value="F:ATP hydrolysis activity"/>
    <property type="evidence" value="ECO:0007669"/>
    <property type="project" value="InterPro"/>
</dbReference>